<evidence type="ECO:0000313" key="1">
    <source>
        <dbReference type="EMBL" id="WWX24095.1"/>
    </source>
</evidence>
<protein>
    <submittedName>
        <fullName evidence="1">Uncharacterized protein</fullName>
    </submittedName>
</protein>
<dbReference type="Proteomes" id="UP001385389">
    <property type="component" value="Chromosome"/>
</dbReference>
<gene>
    <name evidence="1" type="ORF">V8V93_07735</name>
</gene>
<reference evidence="1 2" key="1">
    <citation type="submission" date="2024-03" db="EMBL/GenBank/DDBJ databases">
        <title>Phenotype and Genome Characterization of a Sulfate-Reducing Bacterium Pseudodesulfovibrio sp. strain 5S69, isolated from Petroleum Reservoir in Tatarstan (Russia).</title>
        <authorList>
            <person name="Bidzhieva S.K."/>
            <person name="Kadnikov V."/>
            <person name="Tourova T.P."/>
            <person name="Samigullina S.R."/>
            <person name="Sokolova D.S."/>
            <person name="Poltaraus A.B."/>
            <person name="Avtukh A.N."/>
            <person name="Tereshina V.M."/>
            <person name="Mardanov A.V."/>
            <person name="Nazina T.N."/>
        </authorList>
    </citation>
    <scope>NUCLEOTIDE SEQUENCE [LARGE SCALE GENOMIC DNA]</scope>
    <source>
        <strain evidence="1 2">5S69</strain>
    </source>
</reference>
<dbReference type="EMBL" id="CP146609">
    <property type="protein sequence ID" value="WWX24095.1"/>
    <property type="molecule type" value="Genomic_DNA"/>
</dbReference>
<name>A0ABZ2IZK3_9BACT</name>
<accession>A0ABZ2IZK3</accession>
<sequence>MAIDYFYSWDSFIGIFEIHHRDDDYWELHLGEDHLATTGSPQSCVTMLRHGEIEVNWGDEGPDAVPPLSEWAEVDY</sequence>
<keyword evidence="2" id="KW-1185">Reference proteome</keyword>
<evidence type="ECO:0000313" key="2">
    <source>
        <dbReference type="Proteomes" id="UP001385389"/>
    </source>
</evidence>
<organism evidence="1 2">
    <name type="scientific">Pseudodesulfovibrio methanolicus</name>
    <dbReference type="NCBI Taxonomy" id="3126690"/>
    <lineage>
        <taxon>Bacteria</taxon>
        <taxon>Pseudomonadati</taxon>
        <taxon>Thermodesulfobacteriota</taxon>
        <taxon>Desulfovibrionia</taxon>
        <taxon>Desulfovibrionales</taxon>
        <taxon>Desulfovibrionaceae</taxon>
    </lineage>
</organism>
<proteinExistence type="predicted"/>
<dbReference type="RefSeq" id="WP_338669790.1">
    <property type="nucleotide sequence ID" value="NZ_CP146609.1"/>
</dbReference>